<keyword evidence="4" id="KW-1185">Reference proteome</keyword>
<dbReference type="AlphaFoldDB" id="A0A484MZF4"/>
<proteinExistence type="predicted"/>
<dbReference type="Pfam" id="PF17921">
    <property type="entry name" value="Integrase_H2C2"/>
    <property type="match status" value="1"/>
</dbReference>
<accession>A0A484MZF4</accession>
<evidence type="ECO:0000313" key="4">
    <source>
        <dbReference type="Proteomes" id="UP000595140"/>
    </source>
</evidence>
<reference evidence="3 4" key="1">
    <citation type="submission" date="2018-04" db="EMBL/GenBank/DDBJ databases">
        <authorList>
            <person name="Vogel A."/>
        </authorList>
    </citation>
    <scope>NUCLEOTIDE SEQUENCE [LARGE SCALE GENOMIC DNA]</scope>
</reference>
<feature type="compositionally biased region" description="Low complexity" evidence="1">
    <location>
        <begin position="181"/>
        <end position="194"/>
    </location>
</feature>
<dbReference type="Proteomes" id="UP000595140">
    <property type="component" value="Unassembled WGS sequence"/>
</dbReference>
<evidence type="ECO:0000313" key="3">
    <source>
        <dbReference type="EMBL" id="VFQ94213.1"/>
    </source>
</evidence>
<protein>
    <recommendedName>
        <fullName evidence="2">Integrase zinc-binding domain-containing protein</fullName>
    </recommendedName>
</protein>
<organism evidence="3 4">
    <name type="scientific">Cuscuta campestris</name>
    <dbReference type="NCBI Taxonomy" id="132261"/>
    <lineage>
        <taxon>Eukaryota</taxon>
        <taxon>Viridiplantae</taxon>
        <taxon>Streptophyta</taxon>
        <taxon>Embryophyta</taxon>
        <taxon>Tracheophyta</taxon>
        <taxon>Spermatophyta</taxon>
        <taxon>Magnoliopsida</taxon>
        <taxon>eudicotyledons</taxon>
        <taxon>Gunneridae</taxon>
        <taxon>Pentapetalae</taxon>
        <taxon>asterids</taxon>
        <taxon>lamiids</taxon>
        <taxon>Solanales</taxon>
        <taxon>Convolvulaceae</taxon>
        <taxon>Cuscuteae</taxon>
        <taxon>Cuscuta</taxon>
        <taxon>Cuscuta subgen. Grammica</taxon>
        <taxon>Cuscuta sect. Cleistogrammica</taxon>
    </lineage>
</organism>
<evidence type="ECO:0000256" key="1">
    <source>
        <dbReference type="SAM" id="MobiDB-lite"/>
    </source>
</evidence>
<dbReference type="Gene3D" id="1.10.340.70">
    <property type="match status" value="1"/>
</dbReference>
<feature type="domain" description="Integrase zinc-binding" evidence="2">
    <location>
        <begin position="7"/>
        <end position="60"/>
    </location>
</feature>
<dbReference type="OrthoDB" id="1304586at2759"/>
<feature type="region of interest" description="Disordered" evidence="1">
    <location>
        <begin position="84"/>
        <end position="134"/>
    </location>
</feature>
<dbReference type="EMBL" id="OOIL02005198">
    <property type="protein sequence ID" value="VFQ94213.1"/>
    <property type="molecule type" value="Genomic_DNA"/>
</dbReference>
<sequence length="194" mass="20767">MVVPAGEVRERLFCEAHSTVYTMHPGSNKMFQDLRTHYWWPVMKREITEFTSRCLTCQQVDFVVGLPLSPQKQTDLNSDPFGGKSAYRSVGHQGTTPTTGGAATRRRGKTPAVEATSSARRGGAAFDGEDGRCSKGDGGWRRLAALDLAVSGGPLAKEKQRRLETVIGGADPGSGRRTSGEGEAAAMAGEGRPK</sequence>
<evidence type="ECO:0000259" key="2">
    <source>
        <dbReference type="Pfam" id="PF17921"/>
    </source>
</evidence>
<gene>
    <name evidence="3" type="ORF">CCAM_LOCUS35989</name>
</gene>
<dbReference type="InterPro" id="IPR041588">
    <property type="entry name" value="Integrase_H2C2"/>
</dbReference>
<name>A0A484MZF4_9ASTE</name>
<feature type="region of interest" description="Disordered" evidence="1">
    <location>
        <begin position="158"/>
        <end position="194"/>
    </location>
</feature>
<feature type="compositionally biased region" description="Low complexity" evidence="1">
    <location>
        <begin position="94"/>
        <end position="103"/>
    </location>
</feature>